<keyword evidence="5" id="KW-0325">Glycoprotein</keyword>
<dbReference type="RefSeq" id="XP_062648440.1">
    <property type="nucleotide sequence ID" value="XM_062796305.1"/>
</dbReference>
<sequence length="105" mass="10393">MAFLVTILVFGASAAARGLITEAPSAITTAPEAPCPLTTEIPACAIPCMISAGSEAGCGILDLNCQCGAAPQIHSLAAPCVISKCSPDRASQVESVGSAICSQCV</sequence>
<evidence type="ECO:0000256" key="5">
    <source>
        <dbReference type="ARBA" id="ARBA00022622"/>
    </source>
</evidence>
<name>A0AAN6U1Q6_9PEZI</name>
<keyword evidence="5" id="KW-0336">GPI-anchor</keyword>
<comment type="similarity">
    <text evidence="3">Belongs to the RBT5 family.</text>
</comment>
<dbReference type="GO" id="GO:0005576">
    <property type="term" value="C:extracellular region"/>
    <property type="evidence" value="ECO:0007669"/>
    <property type="project" value="UniProtKB-SubCell"/>
</dbReference>
<comment type="caution">
    <text evidence="12">The sequence shown here is derived from an EMBL/GenBank/DDBJ whole genome shotgun (WGS) entry which is preliminary data.</text>
</comment>
<evidence type="ECO:0000259" key="11">
    <source>
        <dbReference type="PROSITE" id="PS52012"/>
    </source>
</evidence>
<feature type="binding site" description="axial binding residue" evidence="9">
    <location>
        <position position="62"/>
    </location>
    <ligand>
        <name>heme</name>
        <dbReference type="ChEBI" id="CHEBI:30413"/>
    </ligand>
    <ligandPart>
        <name>Fe</name>
        <dbReference type="ChEBI" id="CHEBI:18248"/>
    </ligandPart>
</feature>
<evidence type="ECO:0000256" key="9">
    <source>
        <dbReference type="PROSITE-ProRule" id="PRU01356"/>
    </source>
</evidence>
<evidence type="ECO:0000256" key="7">
    <source>
        <dbReference type="ARBA" id="ARBA00023157"/>
    </source>
</evidence>
<dbReference type="AlphaFoldDB" id="A0AAN6U1Q6"/>
<keyword evidence="5" id="KW-0472">Membrane</keyword>
<evidence type="ECO:0000256" key="2">
    <source>
        <dbReference type="ARBA" id="ARBA00004613"/>
    </source>
</evidence>
<dbReference type="InterPro" id="IPR008427">
    <property type="entry name" value="Extracellular_membr_CFEM_dom"/>
</dbReference>
<comment type="subcellular location">
    <subcellularLocation>
        <location evidence="1">Membrane</location>
        <topology evidence="1">Lipid-anchor</topology>
        <topology evidence="1">GPI-anchor</topology>
    </subcellularLocation>
    <subcellularLocation>
        <location evidence="2">Secreted</location>
    </subcellularLocation>
</comment>
<protein>
    <recommendedName>
        <fullName evidence="11">CFEM domain-containing protein</fullName>
    </recommendedName>
</protein>
<evidence type="ECO:0000256" key="4">
    <source>
        <dbReference type="ARBA" id="ARBA00022525"/>
    </source>
</evidence>
<keyword evidence="9" id="KW-0349">Heme</keyword>
<reference evidence="12" key="1">
    <citation type="journal article" date="2023" name="Mol. Phylogenet. Evol.">
        <title>Genome-scale phylogeny and comparative genomics of the fungal order Sordariales.</title>
        <authorList>
            <person name="Hensen N."/>
            <person name="Bonometti L."/>
            <person name="Westerberg I."/>
            <person name="Brannstrom I.O."/>
            <person name="Guillou S."/>
            <person name="Cros-Aarteil S."/>
            <person name="Calhoun S."/>
            <person name="Haridas S."/>
            <person name="Kuo A."/>
            <person name="Mondo S."/>
            <person name="Pangilinan J."/>
            <person name="Riley R."/>
            <person name="LaButti K."/>
            <person name="Andreopoulos B."/>
            <person name="Lipzen A."/>
            <person name="Chen C."/>
            <person name="Yan M."/>
            <person name="Daum C."/>
            <person name="Ng V."/>
            <person name="Clum A."/>
            <person name="Steindorff A."/>
            <person name="Ohm R.A."/>
            <person name="Martin F."/>
            <person name="Silar P."/>
            <person name="Natvig D.O."/>
            <person name="Lalanne C."/>
            <person name="Gautier V."/>
            <person name="Ament-Velasquez S.L."/>
            <person name="Kruys A."/>
            <person name="Hutchinson M.I."/>
            <person name="Powell A.J."/>
            <person name="Barry K."/>
            <person name="Miller A.N."/>
            <person name="Grigoriev I.V."/>
            <person name="Debuchy R."/>
            <person name="Gladieux P."/>
            <person name="Hiltunen Thoren M."/>
            <person name="Johannesson H."/>
        </authorList>
    </citation>
    <scope>NUCLEOTIDE SEQUENCE</scope>
    <source>
        <strain evidence="12">CBS 731.68</strain>
    </source>
</reference>
<feature type="signal peptide" evidence="10">
    <location>
        <begin position="1"/>
        <end position="16"/>
    </location>
</feature>
<dbReference type="EMBL" id="MU853227">
    <property type="protein sequence ID" value="KAK4124669.1"/>
    <property type="molecule type" value="Genomic_DNA"/>
</dbReference>
<accession>A0AAN6U1Q6</accession>
<evidence type="ECO:0000256" key="6">
    <source>
        <dbReference type="ARBA" id="ARBA00022729"/>
    </source>
</evidence>
<keyword evidence="8" id="KW-0449">Lipoprotein</keyword>
<dbReference type="SMART" id="SM00747">
    <property type="entry name" value="CFEM"/>
    <property type="match status" value="1"/>
</dbReference>
<reference evidence="12" key="2">
    <citation type="submission" date="2023-05" db="EMBL/GenBank/DDBJ databases">
        <authorList>
            <consortium name="Lawrence Berkeley National Laboratory"/>
            <person name="Steindorff A."/>
            <person name="Hensen N."/>
            <person name="Bonometti L."/>
            <person name="Westerberg I."/>
            <person name="Brannstrom I.O."/>
            <person name="Guillou S."/>
            <person name="Cros-Aarteil S."/>
            <person name="Calhoun S."/>
            <person name="Haridas S."/>
            <person name="Kuo A."/>
            <person name="Mondo S."/>
            <person name="Pangilinan J."/>
            <person name="Riley R."/>
            <person name="Labutti K."/>
            <person name="Andreopoulos B."/>
            <person name="Lipzen A."/>
            <person name="Chen C."/>
            <person name="Yanf M."/>
            <person name="Daum C."/>
            <person name="Ng V."/>
            <person name="Clum A."/>
            <person name="Ohm R."/>
            <person name="Martin F."/>
            <person name="Silar P."/>
            <person name="Natvig D."/>
            <person name="Lalanne C."/>
            <person name="Gautier V."/>
            <person name="Ament-Velasquez S.L."/>
            <person name="Kruys A."/>
            <person name="Hutchinson M.I."/>
            <person name="Powell A.J."/>
            <person name="Barry K."/>
            <person name="Miller A.N."/>
            <person name="Grigoriev I.V."/>
            <person name="Debuchy R."/>
            <person name="Gladieux P."/>
            <person name="Thoren M.H."/>
            <person name="Johannesson H."/>
        </authorList>
    </citation>
    <scope>NUCLEOTIDE SEQUENCE</scope>
    <source>
        <strain evidence="12">CBS 731.68</strain>
    </source>
</reference>
<evidence type="ECO:0000313" key="13">
    <source>
        <dbReference type="Proteomes" id="UP001302602"/>
    </source>
</evidence>
<keyword evidence="13" id="KW-1185">Reference proteome</keyword>
<dbReference type="GO" id="GO:0046872">
    <property type="term" value="F:metal ion binding"/>
    <property type="evidence" value="ECO:0007669"/>
    <property type="project" value="UniProtKB-UniRule"/>
</dbReference>
<gene>
    <name evidence="12" type="ORF">N657DRAFT_680610</name>
</gene>
<feature type="domain" description="CFEM" evidence="11">
    <location>
        <begin position="16"/>
        <end position="105"/>
    </location>
</feature>
<organism evidence="12 13">
    <name type="scientific">Parathielavia appendiculata</name>
    <dbReference type="NCBI Taxonomy" id="2587402"/>
    <lineage>
        <taxon>Eukaryota</taxon>
        <taxon>Fungi</taxon>
        <taxon>Dikarya</taxon>
        <taxon>Ascomycota</taxon>
        <taxon>Pezizomycotina</taxon>
        <taxon>Sordariomycetes</taxon>
        <taxon>Sordariomycetidae</taxon>
        <taxon>Sordariales</taxon>
        <taxon>Chaetomiaceae</taxon>
        <taxon>Parathielavia</taxon>
    </lineage>
</organism>
<feature type="disulfide bond" evidence="9">
    <location>
        <begin position="58"/>
        <end position="65"/>
    </location>
</feature>
<keyword evidence="9" id="KW-0479">Metal-binding</keyword>
<evidence type="ECO:0000256" key="8">
    <source>
        <dbReference type="ARBA" id="ARBA00023288"/>
    </source>
</evidence>
<proteinExistence type="inferred from homology"/>
<comment type="caution">
    <text evidence="9">Lacks conserved residue(s) required for the propagation of feature annotation.</text>
</comment>
<keyword evidence="6 10" id="KW-0732">Signal</keyword>
<feature type="chain" id="PRO_5043045358" description="CFEM domain-containing protein" evidence="10">
    <location>
        <begin position="17"/>
        <end position="105"/>
    </location>
</feature>
<dbReference type="Pfam" id="PF05730">
    <property type="entry name" value="CFEM"/>
    <property type="match status" value="1"/>
</dbReference>
<evidence type="ECO:0000256" key="10">
    <source>
        <dbReference type="SAM" id="SignalP"/>
    </source>
</evidence>
<dbReference type="PROSITE" id="PS52012">
    <property type="entry name" value="CFEM"/>
    <property type="match status" value="1"/>
</dbReference>
<keyword evidence="4" id="KW-0964">Secreted</keyword>
<dbReference type="GO" id="GO:0098552">
    <property type="term" value="C:side of membrane"/>
    <property type="evidence" value="ECO:0007669"/>
    <property type="project" value="UniProtKB-KW"/>
</dbReference>
<evidence type="ECO:0000256" key="1">
    <source>
        <dbReference type="ARBA" id="ARBA00004589"/>
    </source>
</evidence>
<keyword evidence="7 9" id="KW-1015">Disulfide bond</keyword>
<dbReference type="Proteomes" id="UP001302602">
    <property type="component" value="Unassembled WGS sequence"/>
</dbReference>
<keyword evidence="9" id="KW-0408">Iron</keyword>
<evidence type="ECO:0000256" key="3">
    <source>
        <dbReference type="ARBA" id="ARBA00010031"/>
    </source>
</evidence>
<evidence type="ECO:0000313" key="12">
    <source>
        <dbReference type="EMBL" id="KAK4124669.1"/>
    </source>
</evidence>
<dbReference type="GeneID" id="87833073"/>